<organism evidence="1 2">
    <name type="scientific">Apiosordaria backusii</name>
    <dbReference type="NCBI Taxonomy" id="314023"/>
    <lineage>
        <taxon>Eukaryota</taxon>
        <taxon>Fungi</taxon>
        <taxon>Dikarya</taxon>
        <taxon>Ascomycota</taxon>
        <taxon>Pezizomycotina</taxon>
        <taxon>Sordariomycetes</taxon>
        <taxon>Sordariomycetidae</taxon>
        <taxon>Sordariales</taxon>
        <taxon>Lasiosphaeriaceae</taxon>
        <taxon>Apiosordaria</taxon>
    </lineage>
</organism>
<dbReference type="AlphaFoldDB" id="A0AA40K3T5"/>
<protein>
    <submittedName>
        <fullName evidence="1">Uncharacterized protein</fullName>
    </submittedName>
</protein>
<proteinExistence type="predicted"/>
<evidence type="ECO:0000313" key="2">
    <source>
        <dbReference type="Proteomes" id="UP001172159"/>
    </source>
</evidence>
<dbReference type="Proteomes" id="UP001172159">
    <property type="component" value="Unassembled WGS sequence"/>
</dbReference>
<accession>A0AA40K3T5</accession>
<gene>
    <name evidence="1" type="ORF">B0T21DRAFT_280706</name>
</gene>
<dbReference type="EMBL" id="JAUKTV010000002">
    <property type="protein sequence ID" value="KAK0744886.1"/>
    <property type="molecule type" value="Genomic_DNA"/>
</dbReference>
<keyword evidence="2" id="KW-1185">Reference proteome</keyword>
<sequence length="249" mass="28752">MASPSENKTTKWWSKIRQSLRNKHSFTSAIPDDFADEEYVPQASDYPTFPPPPPRQILQSTSAYYDQVKQRKFACPRGIFEDSPLYALYRLYEFFLLDDVIAYRNALEAFWRQSDPSWSISMIPDPKTADPEFDSSNLSELERHERYAFLAGCTYLLVRSFNARIKLGLSRQMKSLITPEEAEAAKNVPLEERNWEKVPEWAAKVPPLPELLVIPTHEGEALAGPEDERADEDFLKKGILLWTPHVHFT</sequence>
<reference evidence="1" key="1">
    <citation type="submission" date="2023-06" db="EMBL/GenBank/DDBJ databases">
        <title>Genome-scale phylogeny and comparative genomics of the fungal order Sordariales.</title>
        <authorList>
            <consortium name="Lawrence Berkeley National Laboratory"/>
            <person name="Hensen N."/>
            <person name="Bonometti L."/>
            <person name="Westerberg I."/>
            <person name="Brannstrom I.O."/>
            <person name="Guillou S."/>
            <person name="Cros-Aarteil S."/>
            <person name="Calhoun S."/>
            <person name="Haridas S."/>
            <person name="Kuo A."/>
            <person name="Mondo S."/>
            <person name="Pangilinan J."/>
            <person name="Riley R."/>
            <person name="Labutti K."/>
            <person name="Andreopoulos B."/>
            <person name="Lipzen A."/>
            <person name="Chen C."/>
            <person name="Yanf M."/>
            <person name="Daum C."/>
            <person name="Ng V."/>
            <person name="Clum A."/>
            <person name="Steindorff A."/>
            <person name="Ohm R."/>
            <person name="Martin F."/>
            <person name="Silar P."/>
            <person name="Natvig D."/>
            <person name="Lalanne C."/>
            <person name="Gautier V."/>
            <person name="Ament-Velasquez S.L."/>
            <person name="Kruys A."/>
            <person name="Hutchinson M.I."/>
            <person name="Powell A.J."/>
            <person name="Barry K."/>
            <person name="Miller A.N."/>
            <person name="Grigoriev I.V."/>
            <person name="Debuchy R."/>
            <person name="Gladieux P."/>
            <person name="Thoren M.H."/>
            <person name="Johannesson H."/>
        </authorList>
    </citation>
    <scope>NUCLEOTIDE SEQUENCE</scope>
    <source>
        <strain evidence="1">CBS 540.89</strain>
    </source>
</reference>
<evidence type="ECO:0000313" key="1">
    <source>
        <dbReference type="EMBL" id="KAK0744886.1"/>
    </source>
</evidence>
<name>A0AA40K3T5_9PEZI</name>
<comment type="caution">
    <text evidence="1">The sequence shown here is derived from an EMBL/GenBank/DDBJ whole genome shotgun (WGS) entry which is preliminary data.</text>
</comment>